<feature type="signal peptide" evidence="2">
    <location>
        <begin position="1"/>
        <end position="29"/>
    </location>
</feature>
<evidence type="ECO:0000256" key="1">
    <source>
        <dbReference type="SAM" id="Phobius"/>
    </source>
</evidence>
<keyword evidence="1" id="KW-0472">Membrane</keyword>
<proteinExistence type="predicted"/>
<sequence length="198" mass="20445">MRGWLSFPAPTTVPLVIFLVGAAPPPAFGSSTLPPITAALDDSNLTIEIVVPPAVPLFTMAVPLVPSAVEPLSLLIRLPTIPVAPSDKDTVPLSALLPPAVLIGRISHSSKMYVVAVVPSGCSSVCFIILSFFSRSSICTVSNCTVFEVPVDKLPPVASNVAPLVVLKRLTGNINDPEAVTVVAAGSDDVSGAAVKRM</sequence>
<keyword evidence="1" id="KW-1133">Transmembrane helix</keyword>
<dbReference type="AlphaFoldDB" id="A0A2M4D4X2"/>
<dbReference type="EMBL" id="GGFL01008419">
    <property type="protein sequence ID" value="MBW72597.1"/>
    <property type="molecule type" value="Transcribed_RNA"/>
</dbReference>
<evidence type="ECO:0000313" key="3">
    <source>
        <dbReference type="EMBL" id="MBW72597.1"/>
    </source>
</evidence>
<feature type="transmembrane region" description="Helical" evidence="1">
    <location>
        <begin position="112"/>
        <end position="133"/>
    </location>
</feature>
<keyword evidence="1" id="KW-0812">Transmembrane</keyword>
<evidence type="ECO:0008006" key="4">
    <source>
        <dbReference type="Google" id="ProtNLM"/>
    </source>
</evidence>
<keyword evidence="2" id="KW-0732">Signal</keyword>
<protein>
    <recommendedName>
        <fullName evidence="4">Secreted protein</fullName>
    </recommendedName>
</protein>
<accession>A0A2M4D4X2</accession>
<evidence type="ECO:0000256" key="2">
    <source>
        <dbReference type="SAM" id="SignalP"/>
    </source>
</evidence>
<organism evidence="3">
    <name type="scientific">Anopheles darlingi</name>
    <name type="common">Mosquito</name>
    <dbReference type="NCBI Taxonomy" id="43151"/>
    <lineage>
        <taxon>Eukaryota</taxon>
        <taxon>Metazoa</taxon>
        <taxon>Ecdysozoa</taxon>
        <taxon>Arthropoda</taxon>
        <taxon>Hexapoda</taxon>
        <taxon>Insecta</taxon>
        <taxon>Pterygota</taxon>
        <taxon>Neoptera</taxon>
        <taxon>Endopterygota</taxon>
        <taxon>Diptera</taxon>
        <taxon>Nematocera</taxon>
        <taxon>Culicoidea</taxon>
        <taxon>Culicidae</taxon>
        <taxon>Anophelinae</taxon>
        <taxon>Anopheles</taxon>
    </lineage>
</organism>
<reference evidence="3" key="1">
    <citation type="submission" date="2018-01" db="EMBL/GenBank/DDBJ databases">
        <title>An insight into the sialome of Amazonian anophelines.</title>
        <authorList>
            <person name="Ribeiro J.M."/>
            <person name="Scarpassa V."/>
            <person name="Calvo E."/>
        </authorList>
    </citation>
    <scope>NUCLEOTIDE SEQUENCE</scope>
</reference>
<feature type="chain" id="PRO_5014753344" description="Secreted protein" evidence="2">
    <location>
        <begin position="30"/>
        <end position="198"/>
    </location>
</feature>
<name>A0A2M4D4X2_ANODA</name>